<dbReference type="PANTHER" id="PTHR16184:SF6">
    <property type="entry name" value="ELONGATOR COMPLEX PROTEIN 6"/>
    <property type="match status" value="1"/>
</dbReference>
<dbReference type="GO" id="GO:0002098">
    <property type="term" value="P:tRNA wobble uridine modification"/>
    <property type="evidence" value="ECO:0007669"/>
    <property type="project" value="InterPro"/>
</dbReference>
<dbReference type="OrthoDB" id="9995306at2759"/>
<proteinExistence type="inferred from homology"/>
<dbReference type="Gene3D" id="3.40.50.300">
    <property type="entry name" value="P-loop containing nucleotide triphosphate hydrolases"/>
    <property type="match status" value="1"/>
</dbReference>
<dbReference type="AlphaFoldDB" id="A0A482XGM4"/>
<comment type="caution">
    <text evidence="4">The sequence shown here is derived from an EMBL/GenBank/DDBJ whole genome shotgun (WGS) entry which is preliminary data.</text>
</comment>
<name>A0A482XGM4_LAOST</name>
<dbReference type="STRING" id="195883.A0A482XGM4"/>
<organism evidence="4 5">
    <name type="scientific">Laodelphax striatellus</name>
    <name type="common">Small brown planthopper</name>
    <name type="synonym">Delphax striatella</name>
    <dbReference type="NCBI Taxonomy" id="195883"/>
    <lineage>
        <taxon>Eukaryota</taxon>
        <taxon>Metazoa</taxon>
        <taxon>Ecdysozoa</taxon>
        <taxon>Arthropoda</taxon>
        <taxon>Hexapoda</taxon>
        <taxon>Insecta</taxon>
        <taxon>Pterygota</taxon>
        <taxon>Neoptera</taxon>
        <taxon>Paraneoptera</taxon>
        <taxon>Hemiptera</taxon>
        <taxon>Auchenorrhyncha</taxon>
        <taxon>Fulgoroidea</taxon>
        <taxon>Delphacidae</taxon>
        <taxon>Criomorphinae</taxon>
        <taxon>Laodelphax</taxon>
    </lineage>
</organism>
<protein>
    <recommendedName>
        <fullName evidence="3">Elongator complex protein 6</fullName>
    </recommendedName>
</protein>
<comment type="pathway">
    <text evidence="1">tRNA modification; 5-methoxycarbonylmethyl-2-thiouridine-tRNA biosynthesis.</text>
</comment>
<dbReference type="InParanoid" id="A0A482XGM4"/>
<keyword evidence="5" id="KW-1185">Reference proteome</keyword>
<dbReference type="InterPro" id="IPR018627">
    <property type="entry name" value="ELP6"/>
</dbReference>
<gene>
    <name evidence="4" type="ORF">LSTR_LSTR009946</name>
</gene>
<evidence type="ECO:0000256" key="1">
    <source>
        <dbReference type="ARBA" id="ARBA00005043"/>
    </source>
</evidence>
<dbReference type="EMBL" id="QKKF02009716">
    <property type="protein sequence ID" value="RZF45175.1"/>
    <property type="molecule type" value="Genomic_DNA"/>
</dbReference>
<reference evidence="4 5" key="1">
    <citation type="journal article" date="2017" name="Gigascience">
        <title>Genome sequence of the small brown planthopper, Laodelphax striatellus.</title>
        <authorList>
            <person name="Zhu J."/>
            <person name="Jiang F."/>
            <person name="Wang X."/>
            <person name="Yang P."/>
            <person name="Bao Y."/>
            <person name="Zhao W."/>
            <person name="Wang W."/>
            <person name="Lu H."/>
            <person name="Wang Q."/>
            <person name="Cui N."/>
            <person name="Li J."/>
            <person name="Chen X."/>
            <person name="Luo L."/>
            <person name="Yu J."/>
            <person name="Kang L."/>
            <person name="Cui F."/>
        </authorList>
    </citation>
    <scope>NUCLEOTIDE SEQUENCE [LARGE SCALE GENOMIC DNA]</scope>
    <source>
        <strain evidence="4">Lst14</strain>
    </source>
</reference>
<dbReference type="Pfam" id="PF09807">
    <property type="entry name" value="ELP6"/>
    <property type="match status" value="1"/>
</dbReference>
<evidence type="ECO:0000256" key="2">
    <source>
        <dbReference type="ARBA" id="ARBA00008837"/>
    </source>
</evidence>
<dbReference type="PANTHER" id="PTHR16184">
    <property type="entry name" value="ELONGATOR COMPLEX PROTEIN 6"/>
    <property type="match status" value="1"/>
</dbReference>
<dbReference type="GO" id="GO:0033588">
    <property type="term" value="C:elongator holoenzyme complex"/>
    <property type="evidence" value="ECO:0007669"/>
    <property type="project" value="InterPro"/>
</dbReference>
<evidence type="ECO:0000313" key="5">
    <source>
        <dbReference type="Proteomes" id="UP000291343"/>
    </source>
</evidence>
<accession>A0A482XGM4</accession>
<dbReference type="InterPro" id="IPR027417">
    <property type="entry name" value="P-loop_NTPase"/>
</dbReference>
<dbReference type="UniPathway" id="UPA00988"/>
<dbReference type="Proteomes" id="UP000291343">
    <property type="component" value="Unassembled WGS sequence"/>
</dbReference>
<sequence length="236" mass="26996">MASNVIIPLGLDKENLDNKFLFVIERHGSHACFMLSSLISLGLQTEAAIYLVSFHHQEKHYEKICSRLGINLTTEKDKGKFVGCYPMMDSDEPMEIVLKDLFLQLKIGLEQLKTRNKRVFFIVDDISDLLLTGCDVREATIFAQSCRSLLSDSVTLVMGAHVSKEDKQQLILFEMFRRLSDISIEVHAFESMRTFNGALRIVRKRLQSGLVKICSDFHHFKITDNRIVLFSPGFTF</sequence>
<dbReference type="SMR" id="A0A482XGM4"/>
<evidence type="ECO:0000313" key="4">
    <source>
        <dbReference type="EMBL" id="RZF45175.1"/>
    </source>
</evidence>
<comment type="similarity">
    <text evidence="2">Belongs to the ELP6 family.</text>
</comment>
<evidence type="ECO:0000256" key="3">
    <source>
        <dbReference type="ARBA" id="ARBA00020263"/>
    </source>
</evidence>